<organism evidence="5 6">
    <name type="scientific">Silvibacterium bohemicum</name>
    <dbReference type="NCBI Taxonomy" id="1577686"/>
    <lineage>
        <taxon>Bacteria</taxon>
        <taxon>Pseudomonadati</taxon>
        <taxon>Acidobacteriota</taxon>
        <taxon>Terriglobia</taxon>
        <taxon>Terriglobales</taxon>
        <taxon>Acidobacteriaceae</taxon>
        <taxon>Silvibacterium</taxon>
    </lineage>
</organism>
<evidence type="ECO:0000256" key="1">
    <source>
        <dbReference type="ARBA" id="ARBA00022801"/>
    </source>
</evidence>
<dbReference type="OrthoDB" id="8727830at2"/>
<dbReference type="Pfam" id="PF17829">
    <property type="entry name" value="GH115_C"/>
    <property type="match status" value="1"/>
</dbReference>
<protein>
    <recommendedName>
        <fullName evidence="4">Gylcosyl hydrolase 115 C-terminal domain-containing protein</fullName>
    </recommendedName>
</protein>
<dbReference type="RefSeq" id="WP_082125853.1">
    <property type="nucleotide sequence ID" value="NZ_JACHEK010000006.1"/>
</dbReference>
<dbReference type="GO" id="GO:0016787">
    <property type="term" value="F:hydrolase activity"/>
    <property type="evidence" value="ECO:0007669"/>
    <property type="project" value="UniProtKB-KW"/>
</dbReference>
<keyword evidence="1" id="KW-0378">Hydrolase</keyword>
<dbReference type="GO" id="GO:0005975">
    <property type="term" value="P:carbohydrate metabolic process"/>
    <property type="evidence" value="ECO:0007669"/>
    <property type="project" value="UniProtKB-ARBA"/>
</dbReference>
<keyword evidence="6" id="KW-1185">Reference proteome</keyword>
<gene>
    <name evidence="5" type="ORF">HNQ77_003184</name>
</gene>
<feature type="compositionally biased region" description="Polar residues" evidence="2">
    <location>
        <begin position="976"/>
        <end position="989"/>
    </location>
</feature>
<evidence type="ECO:0000313" key="5">
    <source>
        <dbReference type="EMBL" id="MBB6145226.1"/>
    </source>
</evidence>
<dbReference type="InterPro" id="IPR041437">
    <property type="entry name" value="GH115_C"/>
</dbReference>
<dbReference type="InterPro" id="IPR029018">
    <property type="entry name" value="Hex-like_dom2"/>
</dbReference>
<evidence type="ECO:0000256" key="2">
    <source>
        <dbReference type="SAM" id="MobiDB-lite"/>
    </source>
</evidence>
<name>A0A841JV58_9BACT</name>
<dbReference type="AlphaFoldDB" id="A0A841JV58"/>
<dbReference type="InterPro" id="IPR042301">
    <property type="entry name" value="GH115_sf"/>
</dbReference>
<proteinExistence type="predicted"/>
<dbReference type="PANTHER" id="PTHR37842">
    <property type="match status" value="1"/>
</dbReference>
<dbReference type="EMBL" id="JACHEK010000006">
    <property type="protein sequence ID" value="MBB6145226.1"/>
    <property type="molecule type" value="Genomic_DNA"/>
</dbReference>
<dbReference type="Gene3D" id="2.60.120.1620">
    <property type="match status" value="1"/>
</dbReference>
<feature type="domain" description="Gylcosyl hydrolase 115 C-terminal" evidence="4">
    <location>
        <begin position="786"/>
        <end position="954"/>
    </location>
</feature>
<feature type="region of interest" description="Disordered" evidence="2">
    <location>
        <begin position="967"/>
        <end position="989"/>
    </location>
</feature>
<comment type="caution">
    <text evidence="5">The sequence shown here is derived from an EMBL/GenBank/DDBJ whole genome shotgun (WGS) entry which is preliminary data.</text>
</comment>
<accession>A0A841JV58</accession>
<dbReference type="PANTHER" id="PTHR37842:SF2">
    <property type="entry name" value="GYLCOSYL HYDROLASE 115 C-TERMINAL DOMAIN-CONTAINING PROTEIN"/>
    <property type="match status" value="1"/>
</dbReference>
<feature type="chain" id="PRO_5032297864" description="Gylcosyl hydrolase 115 C-terminal domain-containing protein" evidence="3">
    <location>
        <begin position="27"/>
        <end position="989"/>
    </location>
</feature>
<feature type="signal peptide" evidence="3">
    <location>
        <begin position="1"/>
        <end position="26"/>
    </location>
</feature>
<dbReference type="Pfam" id="PF15979">
    <property type="entry name" value="Glyco_hydro_115"/>
    <property type="match status" value="1"/>
</dbReference>
<dbReference type="InterPro" id="IPR031924">
    <property type="entry name" value="GH115"/>
</dbReference>
<dbReference type="Gene3D" id="1.20.58.2150">
    <property type="match status" value="1"/>
</dbReference>
<evidence type="ECO:0000256" key="3">
    <source>
        <dbReference type="SAM" id="SignalP"/>
    </source>
</evidence>
<dbReference type="Gene3D" id="3.20.20.520">
    <property type="entry name" value="Glycosyl hydrolase family 115"/>
    <property type="match status" value="1"/>
</dbReference>
<reference evidence="5 6" key="1">
    <citation type="submission" date="2020-08" db="EMBL/GenBank/DDBJ databases">
        <title>Genomic Encyclopedia of Type Strains, Phase IV (KMG-IV): sequencing the most valuable type-strain genomes for metagenomic binning, comparative biology and taxonomic classification.</title>
        <authorList>
            <person name="Goeker M."/>
        </authorList>
    </citation>
    <scope>NUCLEOTIDE SEQUENCE [LARGE SCALE GENOMIC DNA]</scope>
    <source>
        <strain evidence="5 6">DSM 103733</strain>
    </source>
</reference>
<sequence length="989" mass="109258">MKTPSARLPLVLVLVAMWTTCPKAHATQGPLYVATSETADALSLAANGHVLPLCVAANDYAGVTRAAGDLAADFGRVTGAKPELRCPSSLGSQDLILAGTIGHSEVIDRLIRSRKIDVDAIRGKWEATLTQVVDHPMPGIRRALVIAGSDKRGTIFGIYDLSAQIGVSPWYWWADVPPWHHDALYVQRGRWISAEPAVKYRGIFLNDEAPALTEWVNATYGGYNHRFYEHVFELLLRLHANYLWPAMWNSAFNEDDPMNPKLADEYGIVMGTSHHEPMIRAQQEWKRHGTGEWNYAANAAELKDFWTKGIERNANYESTITIGMRGDGDKPMSETDDVALLEEIVADQRKIIADHATPTLKSDPQVWALYKEVQGYYEKGMRVPDDVTLLWCDDNWGNIRRLPTPAERQRPGGAGIYYHFDYVGGPRSYKWLATYPLPKVWEQMNLALHYGADRIWIVNVGDLKPMEMPIEFFLDLARDPAHLNQDQIASWTQSWAANAFGPEHASEIADLLAKYTKYNGRRKPEQLEPETWSLLRDHEADSVEADWKALVAKAQAINEEIPEPRRAAYFELVLHPIEASATVNELYIAAGRNHLYATQGRSSANQEAKEALQLFDQDAAITNAYNQELLNGRWNHMMDQTHIGYTFWNEPPLNSMPAVHYVQPAPAPRMGVAAEGSAFALTANVGTLTLPGFDSLNQQVRDIDIFNMGSGSFSYTATSDAPWVRLSSSSGTVADQQRISVSIDWAAVSSGNNNATIHIAQQKGDGYDVRIHALKPEGVTRSSLQGFIEADGAVSINAEHTTRRENAGDKNAMHWELLPDYGETLSAMTLFPVDASGGEDPTHSAKLDYRIWFTDSGNFDAQFILAPTLNFVPGSGLRFAVSIDNAAPQIVDALAHNTDEDWAKAVSDGVRRVSLPLAIGATGYHTLSIYAVDPGLVLEKIVLARSSDRPSRLGIAAPPSYLGLPESFHSEAPSLPDNSTSPSKLSSQP</sequence>
<dbReference type="Proteomes" id="UP000538666">
    <property type="component" value="Unassembled WGS sequence"/>
</dbReference>
<keyword evidence="3" id="KW-0732">Signal</keyword>
<dbReference type="Gene3D" id="3.30.379.10">
    <property type="entry name" value="Chitobiase/beta-hexosaminidase domain 2-like"/>
    <property type="match status" value="1"/>
</dbReference>
<evidence type="ECO:0000259" key="4">
    <source>
        <dbReference type="Pfam" id="PF17829"/>
    </source>
</evidence>
<evidence type="ECO:0000313" key="6">
    <source>
        <dbReference type="Proteomes" id="UP000538666"/>
    </source>
</evidence>